<organism evidence="1 2">
    <name type="scientific">Castilleja foliolosa</name>
    <dbReference type="NCBI Taxonomy" id="1961234"/>
    <lineage>
        <taxon>Eukaryota</taxon>
        <taxon>Viridiplantae</taxon>
        <taxon>Streptophyta</taxon>
        <taxon>Embryophyta</taxon>
        <taxon>Tracheophyta</taxon>
        <taxon>Spermatophyta</taxon>
        <taxon>Magnoliopsida</taxon>
        <taxon>eudicotyledons</taxon>
        <taxon>Gunneridae</taxon>
        <taxon>Pentapetalae</taxon>
        <taxon>asterids</taxon>
        <taxon>lamiids</taxon>
        <taxon>Lamiales</taxon>
        <taxon>Orobanchaceae</taxon>
        <taxon>Pedicularideae</taxon>
        <taxon>Castillejinae</taxon>
        <taxon>Castilleja</taxon>
    </lineage>
</organism>
<dbReference type="Proteomes" id="UP001632038">
    <property type="component" value="Unassembled WGS sequence"/>
</dbReference>
<comment type="caution">
    <text evidence="1">The sequence shown here is derived from an EMBL/GenBank/DDBJ whole genome shotgun (WGS) entry which is preliminary data.</text>
</comment>
<evidence type="ECO:0000313" key="1">
    <source>
        <dbReference type="EMBL" id="KAL3631357.1"/>
    </source>
</evidence>
<dbReference type="EMBL" id="JAVIJP010000032">
    <property type="protein sequence ID" value="KAL3631357.1"/>
    <property type="molecule type" value="Genomic_DNA"/>
</dbReference>
<protein>
    <recommendedName>
        <fullName evidence="3">Ribosomal protein S12</fullName>
    </recommendedName>
</protein>
<evidence type="ECO:0008006" key="3">
    <source>
        <dbReference type="Google" id="ProtNLM"/>
    </source>
</evidence>
<accession>A0ABD3CPF2</accession>
<name>A0ABD3CPF2_9LAMI</name>
<evidence type="ECO:0000313" key="2">
    <source>
        <dbReference type="Proteomes" id="UP001632038"/>
    </source>
</evidence>
<sequence>MRDRRSSTDLELGRVLIRAKRRRTPPWSRRQRLPKL</sequence>
<reference evidence="2" key="1">
    <citation type="journal article" date="2024" name="IScience">
        <title>Strigolactones Initiate the Formation of Haustorium-like Structures in Castilleja.</title>
        <authorList>
            <person name="Buerger M."/>
            <person name="Peterson D."/>
            <person name="Chory J."/>
        </authorList>
    </citation>
    <scope>NUCLEOTIDE SEQUENCE [LARGE SCALE GENOMIC DNA]</scope>
</reference>
<dbReference type="AlphaFoldDB" id="A0ABD3CPF2"/>
<proteinExistence type="predicted"/>
<gene>
    <name evidence="1" type="ORF">CASFOL_024341</name>
</gene>
<keyword evidence="2" id="KW-1185">Reference proteome</keyword>